<evidence type="ECO:0000313" key="1">
    <source>
        <dbReference type="EMBL" id="GAH54792.1"/>
    </source>
</evidence>
<evidence type="ECO:0008006" key="2">
    <source>
        <dbReference type="Google" id="ProtNLM"/>
    </source>
</evidence>
<comment type="caution">
    <text evidence="1">The sequence shown here is derived from an EMBL/GenBank/DDBJ whole genome shotgun (WGS) entry which is preliminary data.</text>
</comment>
<sequence>MTAKITKRKCVLLDADVVIEAHRISIWQRFVDRLQLIIPSTVIHDEALFFSPMGGGPPVDISLKAALQGGQVIELSATYEELVSLYNIFDRVFIEALHPGETEALALMKANKVEGTFFCTGDGHAIQALAMIGMSTYGISLEALLISIGLKRKLKIQFNETYFKHNLRSGQQNRITRQGLA</sequence>
<dbReference type="EMBL" id="BARU01019616">
    <property type="protein sequence ID" value="GAH54792.1"/>
    <property type="molecule type" value="Genomic_DNA"/>
</dbReference>
<organism evidence="1">
    <name type="scientific">marine sediment metagenome</name>
    <dbReference type="NCBI Taxonomy" id="412755"/>
    <lineage>
        <taxon>unclassified sequences</taxon>
        <taxon>metagenomes</taxon>
        <taxon>ecological metagenomes</taxon>
    </lineage>
</organism>
<proteinExistence type="predicted"/>
<reference evidence="1" key="1">
    <citation type="journal article" date="2014" name="Front. Microbiol.">
        <title>High frequency of phylogenetically diverse reductive dehalogenase-homologous genes in deep subseafloor sedimentary metagenomes.</title>
        <authorList>
            <person name="Kawai M."/>
            <person name="Futagami T."/>
            <person name="Toyoda A."/>
            <person name="Takaki Y."/>
            <person name="Nishi S."/>
            <person name="Hori S."/>
            <person name="Arai W."/>
            <person name="Tsubouchi T."/>
            <person name="Morono Y."/>
            <person name="Uchiyama I."/>
            <person name="Ito T."/>
            <person name="Fujiyama A."/>
            <person name="Inagaki F."/>
            <person name="Takami H."/>
        </authorList>
    </citation>
    <scope>NUCLEOTIDE SEQUENCE</scope>
    <source>
        <strain evidence="1">Expedition CK06-06</strain>
    </source>
</reference>
<dbReference type="AlphaFoldDB" id="X1GC41"/>
<name>X1GC41_9ZZZZ</name>
<gene>
    <name evidence="1" type="ORF">S03H2_32285</name>
</gene>
<protein>
    <recommendedName>
        <fullName evidence="2">PIN domain-containing protein</fullName>
    </recommendedName>
</protein>
<accession>X1GC41</accession>